<keyword evidence="1" id="KW-0812">Transmembrane</keyword>
<dbReference type="InterPro" id="IPR011256">
    <property type="entry name" value="Reg_factor_effector_dom_sf"/>
</dbReference>
<organism evidence="2 3">
    <name type="scientific">Clytia hemisphaerica</name>
    <dbReference type="NCBI Taxonomy" id="252671"/>
    <lineage>
        <taxon>Eukaryota</taxon>
        <taxon>Metazoa</taxon>
        <taxon>Cnidaria</taxon>
        <taxon>Hydrozoa</taxon>
        <taxon>Hydroidolina</taxon>
        <taxon>Leptothecata</taxon>
        <taxon>Obeliida</taxon>
        <taxon>Clytiidae</taxon>
        <taxon>Clytia</taxon>
    </lineage>
</organism>
<evidence type="ECO:0000313" key="3">
    <source>
        <dbReference type="Proteomes" id="UP000594262"/>
    </source>
</evidence>
<dbReference type="Proteomes" id="UP000594262">
    <property type="component" value="Unplaced"/>
</dbReference>
<dbReference type="PANTHER" id="PTHR15949">
    <property type="entry name" value="TESTIS-EXPRESSED PROTEIN 264"/>
    <property type="match status" value="1"/>
</dbReference>
<dbReference type="GO" id="GO:0005657">
    <property type="term" value="C:replication fork"/>
    <property type="evidence" value="ECO:0007669"/>
    <property type="project" value="TreeGrafter"/>
</dbReference>
<evidence type="ECO:0000313" key="2">
    <source>
        <dbReference type="EnsemblMetazoa" id="CLYHEMP011286.1"/>
    </source>
</evidence>
<accession>A0A7M5VGY1</accession>
<keyword evidence="1" id="KW-1133">Transmembrane helix</keyword>
<protein>
    <submittedName>
        <fullName evidence="2">Uncharacterized protein</fullName>
    </submittedName>
</protein>
<dbReference type="GO" id="GO:0061709">
    <property type="term" value="P:reticulophagy"/>
    <property type="evidence" value="ECO:0007669"/>
    <property type="project" value="TreeGrafter"/>
</dbReference>
<dbReference type="GeneID" id="136818442"/>
<evidence type="ECO:0000256" key="1">
    <source>
        <dbReference type="SAM" id="Phobius"/>
    </source>
</evidence>
<dbReference type="Gene3D" id="3.20.80.10">
    <property type="entry name" value="Regulatory factor, effector binding domain"/>
    <property type="match status" value="1"/>
</dbReference>
<keyword evidence="3" id="KW-1185">Reference proteome</keyword>
<dbReference type="GO" id="GO:0005634">
    <property type="term" value="C:nucleus"/>
    <property type="evidence" value="ECO:0007669"/>
    <property type="project" value="TreeGrafter"/>
</dbReference>
<name>A0A7M5VGY1_9CNID</name>
<dbReference type="GO" id="GO:0000421">
    <property type="term" value="C:autophagosome membrane"/>
    <property type="evidence" value="ECO:0007669"/>
    <property type="project" value="TreeGrafter"/>
</dbReference>
<dbReference type="RefSeq" id="XP_066930884.1">
    <property type="nucleotide sequence ID" value="XM_067074783.1"/>
</dbReference>
<proteinExistence type="predicted"/>
<dbReference type="EnsemblMetazoa" id="CLYHEMT011286.1">
    <property type="protein sequence ID" value="CLYHEMP011286.1"/>
    <property type="gene ID" value="CLYHEMG011286"/>
</dbReference>
<sequence>MSPLIYTCLAFIFIVIAFCFYIGMFRSISIKVSKPPFPVGGHYLYKFYQTPYAEARMAYRAINKFPIKKTFKLVGIYYDDPDKVKEDSTRYAVGILVNNDDFDKNKELASTMGSVGYQHIQLPQIDSVVTTCFPLRSVLSILVAIQRVYPKLNNFIKKEKLQAHPCTEYYPHGMEEMHFINPLEKNDSFYVPEYHVTYVEYIDSKED</sequence>
<dbReference type="OrthoDB" id="2140079at2759"/>
<keyword evidence="1" id="KW-0472">Membrane</keyword>
<dbReference type="AlphaFoldDB" id="A0A7M5VGY1"/>
<reference evidence="2" key="1">
    <citation type="submission" date="2021-01" db="UniProtKB">
        <authorList>
            <consortium name="EnsemblMetazoa"/>
        </authorList>
    </citation>
    <scope>IDENTIFICATION</scope>
</reference>
<feature type="transmembrane region" description="Helical" evidence="1">
    <location>
        <begin position="6"/>
        <end position="25"/>
    </location>
</feature>
<dbReference type="GO" id="GO:0005789">
    <property type="term" value="C:endoplasmic reticulum membrane"/>
    <property type="evidence" value="ECO:0007669"/>
    <property type="project" value="TreeGrafter"/>
</dbReference>
<dbReference type="GO" id="GO:0106300">
    <property type="term" value="P:protein-DNA covalent cross-linking repair"/>
    <property type="evidence" value="ECO:0007669"/>
    <property type="project" value="TreeGrafter"/>
</dbReference>
<dbReference type="PANTHER" id="PTHR15949:SF3">
    <property type="entry name" value="TESTIS-EXPRESSED PROTEIN 264"/>
    <property type="match status" value="1"/>
</dbReference>